<comment type="similarity">
    <text evidence="3">Belongs to the SWEET sugar transporter family.</text>
</comment>
<evidence type="ECO:0000256" key="10">
    <source>
        <dbReference type="ARBA" id="ARBA00022989"/>
    </source>
</evidence>
<dbReference type="PANTHER" id="PTHR10791:SF30">
    <property type="entry name" value="SUGAR TRANSPORTER SWEET1"/>
    <property type="match status" value="1"/>
</dbReference>
<name>A0A8J9SW83_PHATR</name>
<evidence type="ECO:0000256" key="9">
    <source>
        <dbReference type="ARBA" id="ARBA00022737"/>
    </source>
</evidence>
<keyword evidence="5" id="KW-0813">Transport</keyword>
<feature type="transmembrane region" description="Helical" evidence="13">
    <location>
        <begin position="196"/>
        <end position="216"/>
    </location>
</feature>
<dbReference type="InterPro" id="IPR047664">
    <property type="entry name" value="SWEET"/>
</dbReference>
<reference evidence="14" key="1">
    <citation type="submission" date="2022-02" db="EMBL/GenBank/DDBJ databases">
        <authorList>
            <person name="Giguere J D."/>
        </authorList>
    </citation>
    <scope>NUCLEOTIDE SEQUENCE</scope>
    <source>
        <strain evidence="14">CCAP 1055/1</strain>
    </source>
</reference>
<evidence type="ECO:0000256" key="8">
    <source>
        <dbReference type="ARBA" id="ARBA00022692"/>
    </source>
</evidence>
<gene>
    <name evidence="14" type="ORF">PTTT1_LOCUS5808</name>
</gene>
<proteinExistence type="inferred from homology"/>
<keyword evidence="7" id="KW-0762">Sugar transport</keyword>
<feature type="transmembrane region" description="Helical" evidence="13">
    <location>
        <begin position="111"/>
        <end position="129"/>
    </location>
</feature>
<keyword evidence="9" id="KW-0677">Repeat</keyword>
<organism evidence="14">
    <name type="scientific">Phaeodactylum tricornutum</name>
    <name type="common">Diatom</name>
    <dbReference type="NCBI Taxonomy" id="2850"/>
    <lineage>
        <taxon>Eukaryota</taxon>
        <taxon>Sar</taxon>
        <taxon>Stramenopiles</taxon>
        <taxon>Ochrophyta</taxon>
        <taxon>Bacillariophyta</taxon>
        <taxon>Bacillariophyceae</taxon>
        <taxon>Bacillariophycidae</taxon>
        <taxon>Naviculales</taxon>
        <taxon>Phaeodactylaceae</taxon>
        <taxon>Phaeodactylum</taxon>
    </lineage>
</organism>
<dbReference type="FunFam" id="1.20.1280.290:FF:000004">
    <property type="entry name" value="Sugar transporter SWEET"/>
    <property type="match status" value="1"/>
</dbReference>
<evidence type="ECO:0000256" key="13">
    <source>
        <dbReference type="SAM" id="Phobius"/>
    </source>
</evidence>
<feature type="transmembrane region" description="Helical" evidence="13">
    <location>
        <begin position="167"/>
        <end position="184"/>
    </location>
</feature>
<comment type="subcellular location">
    <subcellularLocation>
        <location evidence="1">Cell membrane</location>
        <topology evidence="1">Multi-pass membrane protein</topology>
    </subcellularLocation>
    <subcellularLocation>
        <location evidence="2">Golgi apparatus membrane</location>
        <topology evidence="2">Multi-pass membrane protein</topology>
    </subcellularLocation>
</comment>
<accession>A0A8J9SW83</accession>
<keyword evidence="12 13" id="KW-0472">Membrane</keyword>
<feature type="transmembrane region" description="Helical" evidence="13">
    <location>
        <begin position="135"/>
        <end position="155"/>
    </location>
</feature>
<dbReference type="Gene3D" id="1.20.1280.290">
    <property type="match status" value="2"/>
</dbReference>
<feature type="transmembrane region" description="Helical" evidence="13">
    <location>
        <begin position="44"/>
        <end position="68"/>
    </location>
</feature>
<protein>
    <recommendedName>
        <fullName evidence="4">Sugar transporter SWEET1</fullName>
    </recommendedName>
</protein>
<evidence type="ECO:0000256" key="12">
    <source>
        <dbReference type="ARBA" id="ARBA00023136"/>
    </source>
</evidence>
<dbReference type="PANTHER" id="PTHR10791">
    <property type="entry name" value="RAG1-ACTIVATING PROTEIN 1"/>
    <property type="match status" value="1"/>
</dbReference>
<evidence type="ECO:0000256" key="4">
    <source>
        <dbReference type="ARBA" id="ARBA00021741"/>
    </source>
</evidence>
<dbReference type="AlphaFoldDB" id="A0A8J9SW83"/>
<evidence type="ECO:0000313" key="14">
    <source>
        <dbReference type="EMBL" id="CAG9278088.1"/>
    </source>
</evidence>
<evidence type="ECO:0000256" key="7">
    <source>
        <dbReference type="ARBA" id="ARBA00022597"/>
    </source>
</evidence>
<keyword evidence="6" id="KW-1003">Cell membrane</keyword>
<feature type="transmembrane region" description="Helical" evidence="13">
    <location>
        <begin position="74"/>
        <end position="90"/>
    </location>
</feature>
<keyword evidence="8 13" id="KW-0812">Transmembrane</keyword>
<evidence type="ECO:0000256" key="6">
    <source>
        <dbReference type="ARBA" id="ARBA00022475"/>
    </source>
</evidence>
<keyword evidence="11" id="KW-0333">Golgi apparatus</keyword>
<sequence>MASHSATSVPTWVAVCGNLAPAAAIVVFLAPWPTIANIRRDRTVGTLPLLPYSSMIASAFLWVVYGLLKNESKIWSSNGVGLVLGLYYFGNFVKHAPKAAPTLPGSVKQHLQAMGTVILGTLMLALSPMQSPVNIIGTLGVIFCVAMFASPLAALKTVLETKSAQSIPLPFTLASTANCLLWSITGIFDMKDPNVIVPNLLGLVFSLAQVVLKIVYGDGPKGKLEPLPL</sequence>
<dbReference type="GO" id="GO:0000139">
    <property type="term" value="C:Golgi membrane"/>
    <property type="evidence" value="ECO:0007669"/>
    <property type="project" value="UniProtKB-SubCell"/>
</dbReference>
<feature type="transmembrane region" description="Helical" evidence="13">
    <location>
        <begin position="12"/>
        <end position="32"/>
    </location>
</feature>
<evidence type="ECO:0000256" key="3">
    <source>
        <dbReference type="ARBA" id="ARBA00007809"/>
    </source>
</evidence>
<evidence type="ECO:0000256" key="1">
    <source>
        <dbReference type="ARBA" id="ARBA00004651"/>
    </source>
</evidence>
<dbReference type="OMA" id="CSLWLRY"/>
<evidence type="ECO:0000256" key="11">
    <source>
        <dbReference type="ARBA" id="ARBA00023034"/>
    </source>
</evidence>
<evidence type="ECO:0000256" key="5">
    <source>
        <dbReference type="ARBA" id="ARBA00022448"/>
    </source>
</evidence>
<dbReference type="GO" id="GO:0051119">
    <property type="term" value="F:sugar transmembrane transporter activity"/>
    <property type="evidence" value="ECO:0007669"/>
    <property type="project" value="InterPro"/>
</dbReference>
<dbReference type="InterPro" id="IPR004316">
    <property type="entry name" value="SWEET_rpt"/>
</dbReference>
<dbReference type="Pfam" id="PF03083">
    <property type="entry name" value="MtN3_slv"/>
    <property type="match status" value="2"/>
</dbReference>
<dbReference type="GO" id="GO:0005886">
    <property type="term" value="C:plasma membrane"/>
    <property type="evidence" value="ECO:0007669"/>
    <property type="project" value="UniProtKB-SubCell"/>
</dbReference>
<dbReference type="EMBL" id="OU594942">
    <property type="protein sequence ID" value="CAG9278088.1"/>
    <property type="molecule type" value="Genomic_DNA"/>
</dbReference>
<dbReference type="Proteomes" id="UP000836788">
    <property type="component" value="Chromosome 1"/>
</dbReference>
<evidence type="ECO:0000256" key="2">
    <source>
        <dbReference type="ARBA" id="ARBA00004653"/>
    </source>
</evidence>
<keyword evidence="10 13" id="KW-1133">Transmembrane helix</keyword>